<feature type="region of interest" description="Disordered" evidence="8">
    <location>
        <begin position="526"/>
        <end position="783"/>
    </location>
</feature>
<dbReference type="GO" id="GO:0071013">
    <property type="term" value="C:catalytic step 2 spliceosome"/>
    <property type="evidence" value="ECO:0007669"/>
    <property type="project" value="TreeGrafter"/>
</dbReference>
<evidence type="ECO:0000313" key="13">
    <source>
        <dbReference type="EMBL" id="CAL1581748.1"/>
    </source>
</evidence>
<reference evidence="13 14" key="1">
    <citation type="submission" date="2024-04" db="EMBL/GenBank/DDBJ databases">
        <authorList>
            <person name="Waldvogel A.-M."/>
            <person name="Schoenle A."/>
        </authorList>
    </citation>
    <scope>NUCLEOTIDE SEQUENCE [LARGE SCALE GENOMIC DNA]</scope>
</reference>
<feature type="transmembrane region" description="Helical" evidence="9">
    <location>
        <begin position="325"/>
        <end position="352"/>
    </location>
</feature>
<evidence type="ECO:0000256" key="10">
    <source>
        <dbReference type="SAM" id="SignalP"/>
    </source>
</evidence>
<dbReference type="Proteomes" id="UP001497482">
    <property type="component" value="Chromosome 15"/>
</dbReference>
<dbReference type="PANTHER" id="PTHR18034:SF3">
    <property type="entry name" value="PRE-MRNA-SPLICING FACTOR CWC22 HOMOLOG"/>
    <property type="match status" value="1"/>
</dbReference>
<evidence type="ECO:0000256" key="6">
    <source>
        <dbReference type="ARBA" id="ARBA00040488"/>
    </source>
</evidence>
<dbReference type="InterPro" id="IPR003891">
    <property type="entry name" value="Initiation_fac_eIF4g_MI"/>
</dbReference>
<dbReference type="Pfam" id="PF02847">
    <property type="entry name" value="MA3"/>
    <property type="match status" value="1"/>
</dbReference>
<evidence type="ECO:0000256" key="3">
    <source>
        <dbReference type="ARBA" id="ARBA00022664"/>
    </source>
</evidence>
<dbReference type="SUPFAM" id="SSF48371">
    <property type="entry name" value="ARM repeat"/>
    <property type="match status" value="1"/>
</dbReference>
<feature type="compositionally biased region" description="Low complexity" evidence="8">
    <location>
        <begin position="1318"/>
        <end position="1342"/>
    </location>
</feature>
<evidence type="ECO:0000256" key="9">
    <source>
        <dbReference type="SAM" id="Phobius"/>
    </source>
</evidence>
<feature type="compositionally biased region" description="Basic and acidic residues" evidence="8">
    <location>
        <begin position="623"/>
        <end position="637"/>
    </location>
</feature>
<feature type="compositionally biased region" description="Acidic residues" evidence="8">
    <location>
        <begin position="638"/>
        <end position="654"/>
    </location>
</feature>
<feature type="compositionally biased region" description="Basic and acidic residues" evidence="8">
    <location>
        <begin position="655"/>
        <end position="670"/>
    </location>
</feature>
<feature type="compositionally biased region" description="Acidic residues" evidence="8">
    <location>
        <begin position="1061"/>
        <end position="1090"/>
    </location>
</feature>
<evidence type="ECO:0000256" key="8">
    <source>
        <dbReference type="SAM" id="MobiDB-lite"/>
    </source>
</evidence>
<keyword evidence="9" id="KW-0812">Transmembrane</keyword>
<feature type="domain" description="MI" evidence="12">
    <location>
        <begin position="1106"/>
        <end position="1222"/>
    </location>
</feature>
<dbReference type="Pfam" id="PF02854">
    <property type="entry name" value="MIF4G"/>
    <property type="match status" value="1"/>
</dbReference>
<feature type="compositionally biased region" description="Basic residues" evidence="8">
    <location>
        <begin position="1348"/>
        <end position="1366"/>
    </location>
</feature>
<evidence type="ECO:0000259" key="12">
    <source>
        <dbReference type="PROSITE" id="PS51366"/>
    </source>
</evidence>
<evidence type="ECO:0000313" key="14">
    <source>
        <dbReference type="Proteomes" id="UP001497482"/>
    </source>
</evidence>
<evidence type="ECO:0000256" key="5">
    <source>
        <dbReference type="ARBA" id="ARBA00023242"/>
    </source>
</evidence>
<dbReference type="Gene3D" id="3.40.50.10140">
    <property type="entry name" value="Toll/interleukin-1 receptor homology (TIR) domain"/>
    <property type="match status" value="1"/>
</dbReference>
<feature type="region of interest" description="Disordered" evidence="8">
    <location>
        <begin position="1309"/>
        <end position="1556"/>
    </location>
</feature>
<evidence type="ECO:0000256" key="4">
    <source>
        <dbReference type="ARBA" id="ARBA00023187"/>
    </source>
</evidence>
<feature type="domain" description="TIR" evidence="11">
    <location>
        <begin position="368"/>
        <end position="527"/>
    </location>
</feature>
<feature type="compositionally biased region" description="Basic and acidic residues" evidence="8">
    <location>
        <begin position="767"/>
        <end position="776"/>
    </location>
</feature>
<feature type="compositionally biased region" description="Basic residues" evidence="8">
    <location>
        <begin position="686"/>
        <end position="707"/>
    </location>
</feature>
<evidence type="ECO:0000256" key="1">
    <source>
        <dbReference type="ARBA" id="ARBA00004324"/>
    </source>
</evidence>
<keyword evidence="4" id="KW-0508">mRNA splicing</keyword>
<dbReference type="InterPro" id="IPR013783">
    <property type="entry name" value="Ig-like_fold"/>
</dbReference>
<keyword evidence="9" id="KW-0472">Membrane</keyword>
<dbReference type="FunFam" id="1.25.40.180:FF:000004">
    <property type="entry name" value="pre-mRNA-splicing factor CWC22 homolog"/>
    <property type="match status" value="1"/>
</dbReference>
<keyword evidence="9" id="KW-1133">Transmembrane helix</keyword>
<dbReference type="GO" id="GO:0007165">
    <property type="term" value="P:signal transduction"/>
    <property type="evidence" value="ECO:0007669"/>
    <property type="project" value="InterPro"/>
</dbReference>
<feature type="chain" id="PRO_5043371126" description="Pre-mRNA-splicing factor CWC22 homolog" evidence="10">
    <location>
        <begin position="20"/>
        <end position="1556"/>
    </location>
</feature>
<dbReference type="SMART" id="SM00543">
    <property type="entry name" value="MIF4G"/>
    <property type="match status" value="1"/>
</dbReference>
<evidence type="ECO:0000256" key="7">
    <source>
        <dbReference type="ARBA" id="ARBA00042174"/>
    </source>
</evidence>
<evidence type="ECO:0000256" key="2">
    <source>
        <dbReference type="ARBA" id="ARBA00006856"/>
    </source>
</evidence>
<dbReference type="InterPro" id="IPR035897">
    <property type="entry name" value="Toll_tir_struct_dom_sf"/>
</dbReference>
<feature type="compositionally biased region" description="Basic and acidic residues" evidence="8">
    <location>
        <begin position="1367"/>
        <end position="1556"/>
    </location>
</feature>
<dbReference type="PRINTS" id="PR01537">
    <property type="entry name" value="INTRLKN1R1F"/>
</dbReference>
<keyword evidence="14" id="KW-1185">Reference proteome</keyword>
<comment type="similarity">
    <text evidence="2">Belongs to the CWC22 family.</text>
</comment>
<sequence length="1556" mass="179371">MESTALLFALLWSASRSGAELVDCDAALALENVRLMEGESLWFIPPGLEEGSTLSWFWNVSQEVLPLSSEETEPVHAHGAALCLLNATQGRTGCFKALENFTGSIIEHYVNVSVVAKNSTKLVKEIEGSSQTIFLSCPDRVSHACQLNGTKAWYKDGALVPGEDEEYLAVLNTGLEVQGRYDCVCSWFHHQHLYRSVGSMMLRLKEQFLVRPLRILSPTEEVQLADAGASLLLNCTVLCGINISPHNCVALWKAKHADLHSEDYTMTKHVDTNPSKQTIVTQRLHIHQLTADHFRDEYQCVGRSVAVEPVSFIVRLQARQSVASLAAALTCVLVLAVLMAVMVKCFMVDLVLLSRRLFPFRLGDTGVKAFDAYVVYQLHSQDKDTEEAVGCFVSQELPRVLEHKYGYKLFIHGRDDLPGEDHVELVEMRIKKSRRLIVVLSPVSGCQVAETCEAPGGYDWQVGLHEALVQRDLNVILVQLGDTGPGGYSRLPPGLQHLTQSCRPLRWSPNARSRANARFWKRCWKQDMESPEGSPSPTQRDQRDVETVPDERALSGPGLDPSPSSSSSGAEEVERQQQQEDSSSSSDEEDEHQGAMRRLRSSVAHIMRPMPPAHDQDTAGQNDTDRSKSRSGSREGDPSQDSDQDQDQPDQDQDQPEHDPETENQRDRSRSRSRSRSKSREGERRRDRRRERRDRSRSRSRGRRERSRSRERNRERERFHRGHIGRDWRGDRYDRRGPNWEPEGETRRRGRSSSPAERESGPAGEEPPVKKKKEDLDPLLTRTGGAYIPPAKLRLMQQQISDKSSLAYQRMSWEALKKSINGLINKVNVSNIVNIIQELLQENIVRGRGLLARSVLQAQAASPIFTHVYAAVVAIINSKFPQIGELILKRLILTFRKSYRRNLKQQCLTASKFVAHLINQNVSHEVLSLEMLTLLLERPTDDSVEVSIAFLKEVGLKLTEVSPRGINAIFERLRNVLHESAIDKRVQYMIEVMFAIRKDGFKDHPVVPDGLDLVDEEDQFTHMMPLEDEYNTEDILNVFKLDADFLDNEEKYKTLKRDILDEGSSDSGDEADGSDDEEDEEEKEEGEEADGEKVTIFDQTEVNLVAFRRTIYLAIQSSLDYEECAHKLIKMEFPDSQTKELCNMILDCCAQQRTYEKFFGLLAGRFCLLKKDYMESFEAIFAEQYETIHRLETNKLRNVARLFAHLLYTDSVPWSVLESIKMSEETTTSSSRIFVKILFQELCAFMGLPKLNQRLKDPTLQPFFEGLFPRDNPRNTRFAINFFTSIGLGGLTDELREHLKNAPKMIMTQKQEVDSSDSDSSSSSSSSSSQSESSDSSSSSSSDSDEKHKKKKKRKQQTKKKSKKKAQKEDRSDHRDRSMQDQRRTREDPREDPREDSREDPREEHREDRANRRQERRDEWVDRRGERSDDMREDRREDRADRRGERNEWVGRRGERSEDQREDRRGDRRDEWPDRREERSEDPREEHREDQGDRRRDDRRDRADRMDRDDHEADNRQKEDRRKAEDRHKDRETQDTRERERNKENRDRNREERRHR</sequence>
<dbReference type="Pfam" id="PF01582">
    <property type="entry name" value="TIR"/>
    <property type="match status" value="1"/>
</dbReference>
<dbReference type="GO" id="GO:0003723">
    <property type="term" value="F:RNA binding"/>
    <property type="evidence" value="ECO:0007669"/>
    <property type="project" value="InterPro"/>
</dbReference>
<comment type="subcellular location">
    <subcellularLocation>
        <location evidence="1">Nucleus speckle</location>
    </subcellularLocation>
</comment>
<evidence type="ECO:0000259" key="11">
    <source>
        <dbReference type="PROSITE" id="PS50104"/>
    </source>
</evidence>
<keyword evidence="10" id="KW-0732">Signal</keyword>
<gene>
    <name evidence="13" type="ORF">KC01_LOCUS12480</name>
</gene>
<dbReference type="PROSITE" id="PS51366">
    <property type="entry name" value="MI"/>
    <property type="match status" value="1"/>
</dbReference>
<keyword evidence="3" id="KW-0507">mRNA processing</keyword>
<dbReference type="GO" id="GO:0000398">
    <property type="term" value="P:mRNA splicing, via spliceosome"/>
    <property type="evidence" value="ECO:0007669"/>
    <property type="project" value="TreeGrafter"/>
</dbReference>
<organism evidence="13 14">
    <name type="scientific">Knipowitschia caucasica</name>
    <name type="common">Caucasian dwarf goby</name>
    <name type="synonym">Pomatoschistus caucasicus</name>
    <dbReference type="NCBI Taxonomy" id="637954"/>
    <lineage>
        <taxon>Eukaryota</taxon>
        <taxon>Metazoa</taxon>
        <taxon>Chordata</taxon>
        <taxon>Craniata</taxon>
        <taxon>Vertebrata</taxon>
        <taxon>Euteleostomi</taxon>
        <taxon>Actinopterygii</taxon>
        <taxon>Neopterygii</taxon>
        <taxon>Teleostei</taxon>
        <taxon>Neoteleostei</taxon>
        <taxon>Acanthomorphata</taxon>
        <taxon>Gobiaria</taxon>
        <taxon>Gobiiformes</taxon>
        <taxon>Gobioidei</taxon>
        <taxon>Gobiidae</taxon>
        <taxon>Gobiinae</taxon>
        <taxon>Knipowitschia</taxon>
    </lineage>
</organism>
<feature type="signal peptide" evidence="10">
    <location>
        <begin position="1"/>
        <end position="19"/>
    </location>
</feature>
<dbReference type="Gene3D" id="2.60.40.10">
    <property type="entry name" value="Immunoglobulins"/>
    <property type="match status" value="2"/>
</dbReference>
<protein>
    <recommendedName>
        <fullName evidence="6">Pre-mRNA-splicing factor CWC22 homolog</fullName>
    </recommendedName>
    <alternativeName>
        <fullName evidence="7">Nucampholin homolog</fullName>
    </alternativeName>
</protein>
<proteinExistence type="inferred from homology"/>
<name>A0AAV2JYD4_KNICA</name>
<feature type="compositionally biased region" description="Low complexity" evidence="8">
    <location>
        <begin position="554"/>
        <end position="569"/>
    </location>
</feature>
<feature type="compositionally biased region" description="Basic and acidic residues" evidence="8">
    <location>
        <begin position="540"/>
        <end position="553"/>
    </location>
</feature>
<dbReference type="Gene3D" id="1.25.40.180">
    <property type="match status" value="1"/>
</dbReference>
<dbReference type="EMBL" id="OZ035837">
    <property type="protein sequence ID" value="CAL1581748.1"/>
    <property type="molecule type" value="Genomic_DNA"/>
</dbReference>
<feature type="compositionally biased region" description="Basic and acidic residues" evidence="8">
    <location>
        <begin position="708"/>
        <end position="738"/>
    </location>
</feature>
<dbReference type="InterPro" id="IPR050781">
    <property type="entry name" value="CWC22_splicing_factor"/>
</dbReference>
<dbReference type="InterPro" id="IPR000157">
    <property type="entry name" value="TIR_dom"/>
</dbReference>
<dbReference type="SMART" id="SM00544">
    <property type="entry name" value="MA3"/>
    <property type="match status" value="1"/>
</dbReference>
<dbReference type="InterPro" id="IPR016024">
    <property type="entry name" value="ARM-type_fold"/>
</dbReference>
<dbReference type="SUPFAM" id="SSF52200">
    <property type="entry name" value="Toll/Interleukin receptor TIR domain"/>
    <property type="match status" value="1"/>
</dbReference>
<dbReference type="GO" id="GO:0016607">
    <property type="term" value="C:nuclear speck"/>
    <property type="evidence" value="ECO:0007669"/>
    <property type="project" value="UniProtKB-SubCell"/>
</dbReference>
<keyword evidence="5" id="KW-0539">Nucleus</keyword>
<feature type="region of interest" description="Disordered" evidence="8">
    <location>
        <begin position="1057"/>
        <end position="1092"/>
    </location>
</feature>
<accession>A0AAV2JYD4</accession>
<dbReference type="PROSITE" id="PS50104">
    <property type="entry name" value="TIR"/>
    <property type="match status" value="1"/>
</dbReference>
<dbReference type="PANTHER" id="PTHR18034">
    <property type="entry name" value="CELL CYCLE CONTROL PROTEIN CWF22-RELATED"/>
    <property type="match status" value="1"/>
</dbReference>
<dbReference type="InterPro" id="IPR003890">
    <property type="entry name" value="MIF4G-like_typ-3"/>
</dbReference>
<dbReference type="SMART" id="SM00255">
    <property type="entry name" value="TIR"/>
    <property type="match status" value="1"/>
</dbReference>